<reference evidence="1" key="1">
    <citation type="submission" date="2021-01" db="EMBL/GenBank/DDBJ databases">
        <title>Complete genome sequence of Clostridiales bacterium R-7.</title>
        <authorList>
            <person name="Mahoney-Kurpe S.C."/>
            <person name="Palevich N."/>
            <person name="Koike S."/>
            <person name="Moon C.D."/>
            <person name="Attwood G.T."/>
        </authorList>
    </citation>
    <scope>NUCLEOTIDE SEQUENCE</scope>
    <source>
        <strain evidence="1">R-7</strain>
    </source>
</reference>
<dbReference type="Proteomes" id="UP000682782">
    <property type="component" value="Chromosome"/>
</dbReference>
<organism evidence="1 2">
    <name type="scientific">Aristaeella hokkaidonensis</name>
    <dbReference type="NCBI Taxonomy" id="3046382"/>
    <lineage>
        <taxon>Bacteria</taxon>
        <taxon>Bacillati</taxon>
        <taxon>Bacillota</taxon>
        <taxon>Clostridia</taxon>
        <taxon>Eubacteriales</taxon>
        <taxon>Aristaeellaceae</taxon>
        <taxon>Aristaeella</taxon>
    </lineage>
</organism>
<proteinExistence type="predicted"/>
<dbReference type="EMBL" id="CP068393">
    <property type="protein sequence ID" value="QUC66480.1"/>
    <property type="molecule type" value="Genomic_DNA"/>
</dbReference>
<gene>
    <name evidence="1" type="ORF">JYE49_11500</name>
</gene>
<protein>
    <submittedName>
        <fullName evidence="1">Helix-turn-helix domain-containing protein</fullName>
    </submittedName>
</protein>
<evidence type="ECO:0000313" key="2">
    <source>
        <dbReference type="Proteomes" id="UP000682782"/>
    </source>
</evidence>
<accession>A0AC61N261</accession>
<keyword evidence="2" id="KW-1185">Reference proteome</keyword>
<evidence type="ECO:0000313" key="1">
    <source>
        <dbReference type="EMBL" id="QUC66480.1"/>
    </source>
</evidence>
<name>A0AC61N261_9FIRM</name>
<sequence length="752" mass="83873">MKSKSITFYRYILSYALVLFLPIVLLFTLFNSILLDRYKQEIADNNTRLLTQIQENMDTQLEQLINISFMIQNNAVVNLRTNEGDVVAARKAVDTLNVLHSVSSLPDYLITYRSGTEYCFTSSSRIRPEKLFSDQLVYAGHTLEDFYATVDRPENIVTWPADTVRQYGGQEAEYVTLFISVSGNVRTPKLRTAYLIPSSRIRNNVGRVTEEYGGSVQITDSDGTLLLGIGPVSREEYLQAGEPAADGSVQAGGEKYLLSSAHSSLVGWDYTVLIPARVIEAPMYNMRRVMILLLVAVSILGATTVYFLSNLHYKPLKRLTEKALSSHEPQPGDSRTGRTDEMRQVEAVLDALAQESRSSRLALEESRDVLLQSGLRRLLAGEYSPRLKEDLARNGLALSDNDQYRVAVLDCDRSRAAALREEAGVFMASLSFGRQDAVLCSSLPGEGSFAILFPGAAEDDRAEDSFYSLKGRLEDVCGVPVSVGLSLPRPAQEIGTAYSQAVRALQFRLVRGSGCLVTYSSDLDTASSLQNYPREQLEQLQWYLLQRDPENVSRLLHRLLDNLQKGPVSFNFVRMVCFDVVNTTVSTLYTGKQGSPAPTVQPEMLEQLISFDTVPELVELLEQFVDETCASLKTLQPDSGDDRLQEMKAYIEENCFDEIFSLQAMADRFSLTPSNLSHYFKSCAGQGVLEYVQAQRKKEACRLLSQTDEPVQIVGARVGMPNVSSFIRFFKQQTGITPGQYRKQAHASTPEE</sequence>